<dbReference type="OrthoDB" id="1741719at2759"/>
<keyword evidence="6 10" id="KW-0156">Chromatin regulator</keyword>
<dbReference type="InterPro" id="IPR031120">
    <property type="entry name" value="HIR1-like"/>
</dbReference>
<dbReference type="Gene3D" id="2.130.10.10">
    <property type="entry name" value="YVTN repeat-like/Quinoprotein amine dehydrogenase"/>
    <property type="match status" value="2"/>
</dbReference>
<dbReference type="GO" id="GO:0031491">
    <property type="term" value="F:nucleosome binding"/>
    <property type="evidence" value="ECO:0007669"/>
    <property type="project" value="TreeGrafter"/>
</dbReference>
<dbReference type="Proteomes" id="UP000837801">
    <property type="component" value="Unassembled WGS sequence"/>
</dbReference>
<dbReference type="GO" id="GO:0000417">
    <property type="term" value="C:HIR complex"/>
    <property type="evidence" value="ECO:0007669"/>
    <property type="project" value="TreeGrafter"/>
</dbReference>
<evidence type="ECO:0000256" key="5">
    <source>
        <dbReference type="ARBA" id="ARBA00022737"/>
    </source>
</evidence>
<dbReference type="GO" id="GO:0006351">
    <property type="term" value="P:DNA-templated transcription"/>
    <property type="evidence" value="ECO:0007669"/>
    <property type="project" value="InterPro"/>
</dbReference>
<proteinExistence type="inferred from homology"/>
<evidence type="ECO:0000313" key="14">
    <source>
        <dbReference type="Proteomes" id="UP000837801"/>
    </source>
</evidence>
<feature type="compositionally biased region" description="Low complexity" evidence="11">
    <location>
        <begin position="566"/>
        <end position="579"/>
    </location>
</feature>
<feature type="region of interest" description="Disordered" evidence="11">
    <location>
        <begin position="172"/>
        <end position="196"/>
    </location>
</feature>
<dbReference type="InterPro" id="IPR001680">
    <property type="entry name" value="WD40_rpt"/>
</dbReference>
<dbReference type="Pfam" id="PF00400">
    <property type="entry name" value="WD40"/>
    <property type="match status" value="1"/>
</dbReference>
<keyword evidence="4 10" id="KW-0853">WD repeat</keyword>
<comment type="caution">
    <text evidence="13">The sequence shown here is derived from an EMBL/GenBank/DDBJ whole genome shotgun (WGS) entry which is preliminary data.</text>
</comment>
<sequence>MKVLVIPQVFHEGAIHSVDINKDGKILTSGKNSSILEWSPEFFKSDLTSPEAKETVTSIKPQFTHKYHKAPVTVVRWSPHDVNLFASGDSNGEVYIKTGPSSSTPKRVNGTSTAGVVDLTWSSDGRLLCWSTDDHKLHLYDTKSETNQDFTSLSSSSSSSSGSSSAANAASASATTTTSNPATSISTAPDKKGKQLPSIQRSIAFDPTGHYLITLGDDSLIYLYQYEYDSDDLYKFKQIQKISKLVNNMAFNSNYKRITWSPDGEYVCIPTASKNSTSLVSLLSRSKNWTNIISLVGHDVNCQVAKFNPKFYKPNEKVSSHPYNIIATSGSDKTLVIWNTSNESPISILRDLSTEPITDLCWNSDGDTLLAVSLDGHITVVNFEQEELGSTVSSEIVQEIEEAGRKSIKPFDHKNESETTSNNRRGGQSNIQEILDQKNAKSIHEEKAVSAENGVEEKVADEAPVKSKVPVNTDSKSKLKGKIVPEIIPLPNLDDQNQSNAPTADDILQTAMGRKKSSETSNQETGTSATLVKTIPKKEPVSIPNIKSSSQKITTKNGKKRIQPMLISSNGGSSSSTNGLISTKASEAISSGESFSNGSAISSNVSHMEFDKASYSVTEEIFKQSKRGKQPETANGTVNGKKAKRPLEPVKFLSTTIVNPNTTYAKVRLSIPKVRLSFQLESKFESENFVLDIKNGSGNEAKPSRITYYKKDTEIWSDFVPRFVQLATEGNGFLAMCSMDGQILIYSRISGRRILPPLVIGSPLSFLESRGDFLMAVSSIGELYVWNISQKKIHLHAPSSLSPVLELSSKYREDGLSKSDNITMCAITSSGVPLLTISNGTGYLFNKDLNTWQTITESWWAFGSHYWDSVGDEDISRRLQSSNIVGDSSSSSSSIVGLLEQKTNEEILRKTRIGRGKYFNKISKNMIMKEGFENLENSISLSHLENRILCCELLGEKDDFKRFFIAYAKRICELSLKPKLYEICNQLLGPPLEYKESLANGLMTPDKEYEDWSPTICEIEKHDLLKEIITNCAKHRDSQRILTHFARELNLVKGEIEDDVDMEL</sequence>
<dbReference type="GO" id="GO:0006338">
    <property type="term" value="P:chromatin remodeling"/>
    <property type="evidence" value="ECO:0007669"/>
    <property type="project" value="InterPro"/>
</dbReference>
<evidence type="ECO:0000256" key="7">
    <source>
        <dbReference type="ARBA" id="ARBA00023015"/>
    </source>
</evidence>
<evidence type="ECO:0000256" key="1">
    <source>
        <dbReference type="ARBA" id="ARBA00004123"/>
    </source>
</evidence>
<evidence type="ECO:0000256" key="10">
    <source>
        <dbReference type="RuleBase" id="RU364014"/>
    </source>
</evidence>
<keyword evidence="5 10" id="KW-0677">Repeat</keyword>
<feature type="domain" description="Protein HIRA-like C-terminal" evidence="12">
    <location>
        <begin position="751"/>
        <end position="987"/>
    </location>
</feature>
<name>A0A9P0QMW7_9ASCO</name>
<accession>A0A9P0QMW7</accession>
<protein>
    <recommendedName>
        <fullName evidence="10">Protein HIR</fullName>
    </recommendedName>
</protein>
<dbReference type="Pfam" id="PF07569">
    <property type="entry name" value="Hira"/>
    <property type="match status" value="1"/>
</dbReference>
<keyword evidence="7 10" id="KW-0805">Transcription regulation</keyword>
<evidence type="ECO:0000256" key="3">
    <source>
        <dbReference type="ARBA" id="ARBA00022491"/>
    </source>
</evidence>
<evidence type="ECO:0000256" key="9">
    <source>
        <dbReference type="ARBA" id="ARBA00023242"/>
    </source>
</evidence>
<evidence type="ECO:0000313" key="13">
    <source>
        <dbReference type="EMBL" id="CAH2351643.1"/>
    </source>
</evidence>
<dbReference type="InterPro" id="IPR011494">
    <property type="entry name" value="HIRA-like_C"/>
</dbReference>
<dbReference type="InterPro" id="IPR019015">
    <property type="entry name" value="HIRA_B_motif"/>
</dbReference>
<dbReference type="GO" id="GO:0005634">
    <property type="term" value="C:nucleus"/>
    <property type="evidence" value="ECO:0007669"/>
    <property type="project" value="UniProtKB-SubCell"/>
</dbReference>
<feature type="compositionally biased region" description="Polar residues" evidence="11">
    <location>
        <begin position="545"/>
        <end position="556"/>
    </location>
</feature>
<feature type="region of interest" description="Disordered" evidence="11">
    <location>
        <begin position="148"/>
        <end position="167"/>
    </location>
</feature>
<feature type="compositionally biased region" description="Basic and acidic residues" evidence="11">
    <location>
        <begin position="403"/>
        <end position="417"/>
    </location>
</feature>
<comment type="subcellular location">
    <subcellularLocation>
        <location evidence="1 10">Nucleus</location>
    </subcellularLocation>
</comment>
<feature type="region of interest" description="Disordered" evidence="11">
    <location>
        <begin position="403"/>
        <end position="477"/>
    </location>
</feature>
<reference evidence="13" key="1">
    <citation type="submission" date="2022-03" db="EMBL/GenBank/DDBJ databases">
        <authorList>
            <person name="Legras J.-L."/>
            <person name="Devillers H."/>
            <person name="Grondin C."/>
        </authorList>
    </citation>
    <scope>NUCLEOTIDE SEQUENCE</scope>
    <source>
        <strain evidence="13">CLIB 1423</strain>
    </source>
</reference>
<evidence type="ECO:0000256" key="8">
    <source>
        <dbReference type="ARBA" id="ARBA00023163"/>
    </source>
</evidence>
<gene>
    <name evidence="13" type="ORF">CLIB1423_04S02696</name>
</gene>
<feature type="compositionally biased region" description="Low complexity" evidence="11">
    <location>
        <begin position="151"/>
        <end position="167"/>
    </location>
</feature>
<feature type="compositionally biased region" description="Low complexity" evidence="11">
    <location>
        <begin position="172"/>
        <end position="188"/>
    </location>
</feature>
<dbReference type="InterPro" id="IPR036322">
    <property type="entry name" value="WD40_repeat_dom_sf"/>
</dbReference>
<evidence type="ECO:0000256" key="4">
    <source>
        <dbReference type="ARBA" id="ARBA00022574"/>
    </source>
</evidence>
<keyword evidence="8 10" id="KW-0804">Transcription</keyword>
<dbReference type="SUPFAM" id="SSF50978">
    <property type="entry name" value="WD40 repeat-like"/>
    <property type="match status" value="2"/>
</dbReference>
<evidence type="ECO:0000256" key="2">
    <source>
        <dbReference type="ARBA" id="ARBA00007306"/>
    </source>
</evidence>
<dbReference type="GO" id="GO:0006355">
    <property type="term" value="P:regulation of DNA-templated transcription"/>
    <property type="evidence" value="ECO:0007669"/>
    <property type="project" value="InterPro"/>
</dbReference>
<keyword evidence="9 10" id="KW-0539">Nucleus</keyword>
<comment type="function">
    <text evidence="10">Required for replication-independent chromatin assembly and for the periodic repression of histone gene transcription during the cell cycle.</text>
</comment>
<evidence type="ECO:0000259" key="12">
    <source>
        <dbReference type="Pfam" id="PF07569"/>
    </source>
</evidence>
<feature type="compositionally biased region" description="Basic and acidic residues" evidence="11">
    <location>
        <begin position="435"/>
        <end position="465"/>
    </location>
</feature>
<dbReference type="EMBL" id="CAKXYY010000004">
    <property type="protein sequence ID" value="CAH2351643.1"/>
    <property type="molecule type" value="Genomic_DNA"/>
</dbReference>
<keyword evidence="14" id="KW-1185">Reference proteome</keyword>
<dbReference type="Pfam" id="PF09453">
    <property type="entry name" value="HIRA_B"/>
    <property type="match status" value="1"/>
</dbReference>
<evidence type="ECO:0000256" key="6">
    <source>
        <dbReference type="ARBA" id="ARBA00022853"/>
    </source>
</evidence>
<dbReference type="AlphaFoldDB" id="A0A9P0QMW7"/>
<feature type="region of interest" description="Disordered" evidence="11">
    <location>
        <begin position="622"/>
        <end position="642"/>
    </location>
</feature>
<feature type="compositionally biased region" description="Polar residues" evidence="11">
    <location>
        <begin position="519"/>
        <end position="531"/>
    </location>
</feature>
<dbReference type="PANTHER" id="PTHR13831">
    <property type="entry name" value="MEMBER OF THE HIR1 FAMILY OF WD-REPEAT PROTEINS"/>
    <property type="match status" value="1"/>
</dbReference>
<feature type="region of interest" description="Disordered" evidence="11">
    <location>
        <begin position="512"/>
        <end position="579"/>
    </location>
</feature>
<organism evidence="13 14">
    <name type="scientific">[Candida] railenensis</name>
    <dbReference type="NCBI Taxonomy" id="45579"/>
    <lineage>
        <taxon>Eukaryota</taxon>
        <taxon>Fungi</taxon>
        <taxon>Dikarya</taxon>
        <taxon>Ascomycota</taxon>
        <taxon>Saccharomycotina</taxon>
        <taxon>Pichiomycetes</taxon>
        <taxon>Debaryomycetaceae</taxon>
        <taxon>Kurtzmaniella</taxon>
    </lineage>
</organism>
<dbReference type="GO" id="GO:0000785">
    <property type="term" value="C:chromatin"/>
    <property type="evidence" value="ECO:0007669"/>
    <property type="project" value="TreeGrafter"/>
</dbReference>
<dbReference type="InterPro" id="IPR015943">
    <property type="entry name" value="WD40/YVTN_repeat-like_dom_sf"/>
</dbReference>
<feature type="compositionally biased region" description="Polar residues" evidence="11">
    <location>
        <begin position="418"/>
        <end position="432"/>
    </location>
</feature>
<keyword evidence="3 10" id="KW-0678">Repressor</keyword>
<comment type="similarity">
    <text evidence="2 10">Belongs to the WD repeat HIR1 family.</text>
</comment>
<dbReference type="SMART" id="SM00320">
    <property type="entry name" value="WD40"/>
    <property type="match status" value="6"/>
</dbReference>
<evidence type="ECO:0000256" key="11">
    <source>
        <dbReference type="SAM" id="MobiDB-lite"/>
    </source>
</evidence>
<dbReference type="PANTHER" id="PTHR13831:SF1">
    <property type="entry name" value="PROTEIN HIR2"/>
    <property type="match status" value="1"/>
</dbReference>